<feature type="compositionally biased region" description="Pro residues" evidence="1">
    <location>
        <begin position="732"/>
        <end position="741"/>
    </location>
</feature>
<evidence type="ECO:0000313" key="3">
    <source>
        <dbReference type="Proteomes" id="UP000549457"/>
    </source>
</evidence>
<dbReference type="InterPro" id="IPR027417">
    <property type="entry name" value="P-loop_NTPase"/>
</dbReference>
<dbReference type="Gene3D" id="3.40.50.300">
    <property type="entry name" value="P-loop containing nucleotide triphosphate hydrolases"/>
    <property type="match status" value="1"/>
</dbReference>
<sequence length="741" mass="82262">MTVHDSSTRAGLRTFPSGYGQADTRIRRGTPYEAIDTAAIIAMLSDPPSAPKEQARWFLPSTYNAHDARTHAVQRERGSFCFLVLDVDDNNLALAEVNEALEAVVPGASRLVYSTRSATPVDRRWRALVPLVVPIPGVDYTDTANAFYDLLEESTGGHLIPCRCHADVGQLAYLPNRGSLYEHYVHHARRLDLSGHPIIARRDECRRQRAEAEAAARAKREQRARDRAAKGETGESPVEHFNRTHSIAELLEHYGYSQAGSTDDWRSPYQSSGSYATRDCGEHWVSLSQSDAANGIGAESKSGRRFGDAFDLYVHFEHLGDFAKAVRAYAREAGLNARPSDDSFAGGADFGWEAKQNRGDTREEKASLFRSWRPIDPLTFPPRCFLYGKHYIRKFASVTVAPPGIGKSTLDLIDALAMATGRQLIGVQPVQRLRVVYFNAEDPREEIERRVLAACQHFDIDQAELEGRLFTASGREVDLILARGEAGDIVEDAFALVTAFYAEFKPDVLIFDPLANMTESPETNDVFRRLGKRLSHLADECDCAIEVVHHTRKLGGREADIEDSRGGSALVGAVRSGRVLNPMTADEAVRAGLSTHIDHFRIDRGGKSNVARPSDRAVWFRKFGVELPNGDDVAVVEPWEWPDAFEGVSLEMTRKVRTRLAEQDPPARANSQAKEWAGYIIAEVVGIDASDKASRARISQMIRTWLRTGVLQQEERRSPRDGRDIPVILPGPNDPSNPEMP</sequence>
<keyword evidence="3" id="KW-1185">Reference proteome</keyword>
<gene>
    <name evidence="2" type="ORF">HNP73_000266</name>
</gene>
<dbReference type="EMBL" id="JACHFM010000001">
    <property type="protein sequence ID" value="MBB5220345.1"/>
    <property type="molecule type" value="Genomic_DNA"/>
</dbReference>
<feature type="region of interest" description="Disordered" evidence="1">
    <location>
        <begin position="215"/>
        <end position="239"/>
    </location>
</feature>
<comment type="caution">
    <text evidence="2">The sequence shown here is derived from an EMBL/GenBank/DDBJ whole genome shotgun (WGS) entry which is preliminary data.</text>
</comment>
<feature type="compositionally biased region" description="Basic and acidic residues" evidence="1">
    <location>
        <begin position="713"/>
        <end position="724"/>
    </location>
</feature>
<dbReference type="RefSeq" id="WP_184146348.1">
    <property type="nucleotide sequence ID" value="NZ_JACHFM010000001.1"/>
</dbReference>
<evidence type="ECO:0000313" key="2">
    <source>
        <dbReference type="EMBL" id="MBB5220345.1"/>
    </source>
</evidence>
<proteinExistence type="predicted"/>
<feature type="region of interest" description="Disordered" evidence="1">
    <location>
        <begin position="712"/>
        <end position="741"/>
    </location>
</feature>
<organism evidence="2 3">
    <name type="scientific">Amaricoccus macauensis</name>
    <dbReference type="NCBI Taxonomy" id="57001"/>
    <lineage>
        <taxon>Bacteria</taxon>
        <taxon>Pseudomonadati</taxon>
        <taxon>Pseudomonadota</taxon>
        <taxon>Alphaproteobacteria</taxon>
        <taxon>Rhodobacterales</taxon>
        <taxon>Paracoccaceae</taxon>
        <taxon>Amaricoccus</taxon>
    </lineage>
</organism>
<evidence type="ECO:0008006" key="4">
    <source>
        <dbReference type="Google" id="ProtNLM"/>
    </source>
</evidence>
<dbReference type="AlphaFoldDB" id="A0A840SI38"/>
<reference evidence="2 3" key="1">
    <citation type="submission" date="2020-08" db="EMBL/GenBank/DDBJ databases">
        <title>Genomic Encyclopedia of Type Strains, Phase IV (KMG-IV): sequencing the most valuable type-strain genomes for metagenomic binning, comparative biology and taxonomic classification.</title>
        <authorList>
            <person name="Goeker M."/>
        </authorList>
    </citation>
    <scope>NUCLEOTIDE SEQUENCE [LARGE SCALE GENOMIC DNA]</scope>
    <source>
        <strain evidence="2 3">DSM 101730</strain>
    </source>
</reference>
<dbReference type="Proteomes" id="UP000549457">
    <property type="component" value="Unassembled WGS sequence"/>
</dbReference>
<dbReference type="SUPFAM" id="SSF52540">
    <property type="entry name" value="P-loop containing nucleoside triphosphate hydrolases"/>
    <property type="match status" value="1"/>
</dbReference>
<protein>
    <recommendedName>
        <fullName evidence="4">AAA domain-containing protein</fullName>
    </recommendedName>
</protein>
<dbReference type="Pfam" id="PF13481">
    <property type="entry name" value="AAA_25"/>
    <property type="match status" value="1"/>
</dbReference>
<accession>A0A840SI38</accession>
<evidence type="ECO:0000256" key="1">
    <source>
        <dbReference type="SAM" id="MobiDB-lite"/>
    </source>
</evidence>
<name>A0A840SI38_9RHOB</name>